<dbReference type="AlphaFoldDB" id="A0A7I8D8T9"/>
<reference evidence="1 2" key="1">
    <citation type="submission" date="2020-08" db="EMBL/GenBank/DDBJ databases">
        <title>Complete Genome Sequence of Effusibacillus dendaii Strain skT53, Isolated from Farmland soil.</title>
        <authorList>
            <person name="Konishi T."/>
            <person name="Kawasaki H."/>
        </authorList>
    </citation>
    <scope>NUCLEOTIDE SEQUENCE [LARGE SCALE GENOMIC DNA]</scope>
    <source>
        <strain evidence="2">skT53</strain>
    </source>
</reference>
<dbReference type="EMBL" id="AP023366">
    <property type="protein sequence ID" value="BCJ86505.1"/>
    <property type="molecule type" value="Genomic_DNA"/>
</dbReference>
<sequence length="62" mass="7002">MDEQRIMDIQAKDADERLVIECPKCLKATEYKIPPNYCAFCGSNIDRTVCSVGSPHEIIRAD</sequence>
<dbReference type="RefSeq" id="WP_200760502.1">
    <property type="nucleotide sequence ID" value="NZ_AP023366.1"/>
</dbReference>
<name>A0A7I8D8T9_9BACL</name>
<evidence type="ECO:0000313" key="2">
    <source>
        <dbReference type="Proteomes" id="UP000593802"/>
    </source>
</evidence>
<keyword evidence="2" id="KW-1185">Reference proteome</keyword>
<accession>A0A7I8D8T9</accession>
<dbReference type="Proteomes" id="UP000593802">
    <property type="component" value="Chromosome"/>
</dbReference>
<evidence type="ECO:0000313" key="1">
    <source>
        <dbReference type="EMBL" id="BCJ86505.1"/>
    </source>
</evidence>
<organism evidence="1 2">
    <name type="scientific">Effusibacillus dendaii</name>
    <dbReference type="NCBI Taxonomy" id="2743772"/>
    <lineage>
        <taxon>Bacteria</taxon>
        <taxon>Bacillati</taxon>
        <taxon>Bacillota</taxon>
        <taxon>Bacilli</taxon>
        <taxon>Bacillales</taxon>
        <taxon>Alicyclobacillaceae</taxon>
        <taxon>Effusibacillus</taxon>
    </lineage>
</organism>
<protein>
    <submittedName>
        <fullName evidence="1">Uncharacterized protein</fullName>
    </submittedName>
</protein>
<dbReference type="KEGG" id="eff:skT53_14900"/>
<gene>
    <name evidence="1" type="ORF">skT53_14900</name>
</gene>
<proteinExistence type="predicted"/>